<proteinExistence type="predicted"/>
<evidence type="ECO:0000256" key="5">
    <source>
        <dbReference type="SAM" id="Phobius"/>
    </source>
</evidence>
<keyword evidence="3 5" id="KW-1133">Transmembrane helix</keyword>
<keyword evidence="4 5" id="KW-0472">Membrane</keyword>
<name>A0A2G8K2C8_STIJA</name>
<keyword evidence="8" id="KW-0675">Receptor</keyword>
<feature type="transmembrane region" description="Helical" evidence="5">
    <location>
        <begin position="138"/>
        <end position="156"/>
    </location>
</feature>
<dbReference type="InterPro" id="IPR036734">
    <property type="entry name" value="Neur_chan_lig-bd_sf"/>
</dbReference>
<evidence type="ECO:0000256" key="2">
    <source>
        <dbReference type="ARBA" id="ARBA00022692"/>
    </source>
</evidence>
<evidence type="ECO:0000256" key="3">
    <source>
        <dbReference type="ARBA" id="ARBA00022989"/>
    </source>
</evidence>
<sequence>MKTNVEIHYNGDVTWYAPAIFKSACSINMYYFPFDEQVCHLQFGSWAFDTSKLDLVNRSQSGDVASFIPNGEWDLQGMPVERVAVKYNCCPTPFAVLTFRIVVRRKPLLYAFNVLIPCLLVSALTLLTFFMPADACEKVTLCITILLSMSVFLLLASETMPPTSLVVPLICKYFDDVFKFFYR</sequence>
<dbReference type="PANTHER" id="PTHR18945">
    <property type="entry name" value="NEUROTRANSMITTER GATED ION CHANNEL"/>
    <property type="match status" value="1"/>
</dbReference>
<organism evidence="8 9">
    <name type="scientific">Stichopus japonicus</name>
    <name type="common">Sea cucumber</name>
    <dbReference type="NCBI Taxonomy" id="307972"/>
    <lineage>
        <taxon>Eukaryota</taxon>
        <taxon>Metazoa</taxon>
        <taxon>Echinodermata</taxon>
        <taxon>Eleutherozoa</taxon>
        <taxon>Echinozoa</taxon>
        <taxon>Holothuroidea</taxon>
        <taxon>Aspidochirotacea</taxon>
        <taxon>Aspidochirotida</taxon>
        <taxon>Stichopodidae</taxon>
        <taxon>Apostichopus</taxon>
    </lineage>
</organism>
<dbReference type="CDD" id="cd19051">
    <property type="entry name" value="LGIC_TM_cation"/>
    <property type="match status" value="1"/>
</dbReference>
<keyword evidence="2 5" id="KW-0812">Transmembrane</keyword>
<dbReference type="STRING" id="307972.A0A2G8K2C8"/>
<dbReference type="InterPro" id="IPR018000">
    <property type="entry name" value="Neurotransmitter_ion_chnl_CS"/>
</dbReference>
<dbReference type="AlphaFoldDB" id="A0A2G8K2C8"/>
<evidence type="ECO:0000313" key="8">
    <source>
        <dbReference type="EMBL" id="PIK42133.1"/>
    </source>
</evidence>
<comment type="subcellular location">
    <subcellularLocation>
        <location evidence="1">Membrane</location>
        <topology evidence="1">Multi-pass membrane protein</topology>
    </subcellularLocation>
</comment>
<evidence type="ECO:0000313" key="9">
    <source>
        <dbReference type="Proteomes" id="UP000230750"/>
    </source>
</evidence>
<evidence type="ECO:0000256" key="4">
    <source>
        <dbReference type="ARBA" id="ARBA00023136"/>
    </source>
</evidence>
<dbReference type="Pfam" id="PF02932">
    <property type="entry name" value="Neur_chan_memb"/>
    <property type="match status" value="1"/>
</dbReference>
<dbReference type="Gene3D" id="2.70.170.10">
    <property type="entry name" value="Neurotransmitter-gated ion-channel ligand-binding domain"/>
    <property type="match status" value="1"/>
</dbReference>
<evidence type="ECO:0000256" key="1">
    <source>
        <dbReference type="ARBA" id="ARBA00004141"/>
    </source>
</evidence>
<protein>
    <submittedName>
        <fullName evidence="8">Putative neuronal acetylcholine receptor subunit alpha-10 isoform X2</fullName>
    </submittedName>
</protein>
<feature type="domain" description="Neurotransmitter-gated ion-channel transmembrane" evidence="7">
    <location>
        <begin position="115"/>
        <end position="174"/>
    </location>
</feature>
<feature type="transmembrane region" description="Helical" evidence="5">
    <location>
        <begin position="108"/>
        <end position="132"/>
    </location>
</feature>
<dbReference type="Gene3D" id="1.20.58.390">
    <property type="entry name" value="Neurotransmitter-gated ion-channel transmembrane domain"/>
    <property type="match status" value="1"/>
</dbReference>
<dbReference type="OrthoDB" id="5975154at2759"/>
<gene>
    <name evidence="8" type="ORF">BSL78_21008</name>
</gene>
<dbReference type="GO" id="GO:0004888">
    <property type="term" value="F:transmembrane signaling receptor activity"/>
    <property type="evidence" value="ECO:0007669"/>
    <property type="project" value="InterPro"/>
</dbReference>
<dbReference type="EMBL" id="MRZV01000959">
    <property type="protein sequence ID" value="PIK42133.1"/>
    <property type="molecule type" value="Genomic_DNA"/>
</dbReference>
<dbReference type="GO" id="GO:0005230">
    <property type="term" value="F:extracellular ligand-gated monoatomic ion channel activity"/>
    <property type="evidence" value="ECO:0007669"/>
    <property type="project" value="InterPro"/>
</dbReference>
<reference evidence="8 9" key="1">
    <citation type="journal article" date="2017" name="PLoS Biol.">
        <title>The sea cucumber genome provides insights into morphological evolution and visceral regeneration.</title>
        <authorList>
            <person name="Zhang X."/>
            <person name="Sun L."/>
            <person name="Yuan J."/>
            <person name="Sun Y."/>
            <person name="Gao Y."/>
            <person name="Zhang L."/>
            <person name="Li S."/>
            <person name="Dai H."/>
            <person name="Hamel J.F."/>
            <person name="Liu C."/>
            <person name="Yu Y."/>
            <person name="Liu S."/>
            <person name="Lin W."/>
            <person name="Guo K."/>
            <person name="Jin S."/>
            <person name="Xu P."/>
            <person name="Storey K.B."/>
            <person name="Huan P."/>
            <person name="Zhang T."/>
            <person name="Zhou Y."/>
            <person name="Zhang J."/>
            <person name="Lin C."/>
            <person name="Li X."/>
            <person name="Xing L."/>
            <person name="Huo D."/>
            <person name="Sun M."/>
            <person name="Wang L."/>
            <person name="Mercier A."/>
            <person name="Li F."/>
            <person name="Yang H."/>
            <person name="Xiang J."/>
        </authorList>
    </citation>
    <scope>NUCLEOTIDE SEQUENCE [LARGE SCALE GENOMIC DNA]</scope>
    <source>
        <strain evidence="8">Shaxun</strain>
        <tissue evidence="8">Muscle</tissue>
    </source>
</reference>
<dbReference type="InterPro" id="IPR006202">
    <property type="entry name" value="Neur_chan_lig-bd"/>
</dbReference>
<evidence type="ECO:0000259" key="6">
    <source>
        <dbReference type="Pfam" id="PF02931"/>
    </source>
</evidence>
<dbReference type="InterPro" id="IPR038050">
    <property type="entry name" value="Neuro_actylchol_rec"/>
</dbReference>
<dbReference type="PROSITE" id="PS00236">
    <property type="entry name" value="NEUROTR_ION_CHANNEL"/>
    <property type="match status" value="1"/>
</dbReference>
<comment type="caution">
    <text evidence="8">The sequence shown here is derived from an EMBL/GenBank/DDBJ whole genome shotgun (WGS) entry which is preliminary data.</text>
</comment>
<dbReference type="Proteomes" id="UP000230750">
    <property type="component" value="Unassembled WGS sequence"/>
</dbReference>
<dbReference type="GO" id="GO:0016020">
    <property type="term" value="C:membrane"/>
    <property type="evidence" value="ECO:0007669"/>
    <property type="project" value="UniProtKB-SubCell"/>
</dbReference>
<keyword evidence="9" id="KW-1185">Reference proteome</keyword>
<dbReference type="InterPro" id="IPR036719">
    <property type="entry name" value="Neuro-gated_channel_TM_sf"/>
</dbReference>
<accession>A0A2G8K2C8</accession>
<dbReference type="Pfam" id="PF02931">
    <property type="entry name" value="Neur_chan_LBD"/>
    <property type="match status" value="1"/>
</dbReference>
<evidence type="ECO:0000259" key="7">
    <source>
        <dbReference type="Pfam" id="PF02932"/>
    </source>
</evidence>
<dbReference type="SUPFAM" id="SSF63712">
    <property type="entry name" value="Nicotinic receptor ligand binding domain-like"/>
    <property type="match status" value="1"/>
</dbReference>
<dbReference type="InterPro" id="IPR006029">
    <property type="entry name" value="Neurotrans-gated_channel_TM"/>
</dbReference>
<dbReference type="FunFam" id="2.70.170.10:FF:000060">
    <property type="entry name" value="Nicotinic acetylcholine receptor subunit alpha4"/>
    <property type="match status" value="1"/>
</dbReference>
<dbReference type="InterPro" id="IPR006201">
    <property type="entry name" value="Neur_channel"/>
</dbReference>
<feature type="domain" description="Neurotransmitter-gated ion-channel ligand-binding" evidence="6">
    <location>
        <begin position="2"/>
        <end position="107"/>
    </location>
</feature>
<dbReference type="SUPFAM" id="SSF90112">
    <property type="entry name" value="Neurotransmitter-gated ion-channel transmembrane pore"/>
    <property type="match status" value="1"/>
</dbReference>